<dbReference type="EMBL" id="FZOC01000004">
    <property type="protein sequence ID" value="SNS01390.1"/>
    <property type="molecule type" value="Genomic_DNA"/>
</dbReference>
<keyword evidence="1" id="KW-0472">Membrane</keyword>
<dbReference type="RefSeq" id="WP_089274548.1">
    <property type="nucleotide sequence ID" value="NZ_FZOC01000004.1"/>
</dbReference>
<evidence type="ECO:0000313" key="3">
    <source>
        <dbReference type="Proteomes" id="UP000198324"/>
    </source>
</evidence>
<evidence type="ECO:0000256" key="1">
    <source>
        <dbReference type="SAM" id="Phobius"/>
    </source>
</evidence>
<feature type="transmembrane region" description="Helical" evidence="1">
    <location>
        <begin position="156"/>
        <end position="176"/>
    </location>
</feature>
<sequence length="263" mass="28437">MDFRTLINRRKSIGRLGALAICLALLLALDGMVAGGRKDPHLHDLLPGQSLNLTDPLPRGAERLEDLSLRASSPNISVRLVETFSGFWLGGVLWRAEAAVPTDAAPGRYTVAMYYAHNGTEAAPPQRYVLRVHPDARAMQGHALSLVQRTLGVSPYFLAVCLLPLALLSMLLSLVISRNITVALAQNGLSEIFRALASPEGQRISFARPSEAPLPEGARVEVLDERAERSLGWALVVANPRRDAEALMQDGATVRPGTLARIT</sequence>
<protein>
    <submittedName>
        <fullName evidence="2">Uncharacterized protein</fullName>
    </submittedName>
</protein>
<gene>
    <name evidence="2" type="ORF">SAMN04488503_2349</name>
</gene>
<keyword evidence="1" id="KW-0812">Transmembrane</keyword>
<proteinExistence type="predicted"/>
<keyword evidence="1" id="KW-1133">Transmembrane helix</keyword>
<dbReference type="OrthoDB" id="5457666at2"/>
<reference evidence="2 3" key="1">
    <citation type="submission" date="2017-06" db="EMBL/GenBank/DDBJ databases">
        <authorList>
            <person name="Kim H.J."/>
            <person name="Triplett B.A."/>
        </authorList>
    </citation>
    <scope>NUCLEOTIDE SEQUENCE [LARGE SCALE GENOMIC DNA]</scope>
    <source>
        <strain evidence="2 3">DSM 13116</strain>
    </source>
</reference>
<evidence type="ECO:0000313" key="2">
    <source>
        <dbReference type="EMBL" id="SNS01390.1"/>
    </source>
</evidence>
<dbReference type="AlphaFoldDB" id="A0A239B0Q8"/>
<organism evidence="2 3">
    <name type="scientific">Humidesulfovibrio mexicanus</name>
    <dbReference type="NCBI Taxonomy" id="147047"/>
    <lineage>
        <taxon>Bacteria</taxon>
        <taxon>Pseudomonadati</taxon>
        <taxon>Thermodesulfobacteriota</taxon>
        <taxon>Desulfovibrionia</taxon>
        <taxon>Desulfovibrionales</taxon>
        <taxon>Desulfovibrionaceae</taxon>
        <taxon>Humidesulfovibrio</taxon>
    </lineage>
</organism>
<name>A0A239B0Q8_9BACT</name>
<keyword evidence="3" id="KW-1185">Reference proteome</keyword>
<accession>A0A239B0Q8</accession>
<dbReference type="Proteomes" id="UP000198324">
    <property type="component" value="Unassembled WGS sequence"/>
</dbReference>